<dbReference type="AlphaFoldDB" id="A0A9J5XPG9"/>
<organism evidence="1 2">
    <name type="scientific">Solanum commersonii</name>
    <name type="common">Commerson's wild potato</name>
    <name type="synonym">Commerson's nightshade</name>
    <dbReference type="NCBI Taxonomy" id="4109"/>
    <lineage>
        <taxon>Eukaryota</taxon>
        <taxon>Viridiplantae</taxon>
        <taxon>Streptophyta</taxon>
        <taxon>Embryophyta</taxon>
        <taxon>Tracheophyta</taxon>
        <taxon>Spermatophyta</taxon>
        <taxon>Magnoliopsida</taxon>
        <taxon>eudicotyledons</taxon>
        <taxon>Gunneridae</taxon>
        <taxon>Pentapetalae</taxon>
        <taxon>asterids</taxon>
        <taxon>lamiids</taxon>
        <taxon>Solanales</taxon>
        <taxon>Solanaceae</taxon>
        <taxon>Solanoideae</taxon>
        <taxon>Solaneae</taxon>
        <taxon>Solanum</taxon>
    </lineage>
</organism>
<evidence type="ECO:0000313" key="2">
    <source>
        <dbReference type="Proteomes" id="UP000824120"/>
    </source>
</evidence>
<reference evidence="1 2" key="1">
    <citation type="submission" date="2020-09" db="EMBL/GenBank/DDBJ databases">
        <title>De no assembly of potato wild relative species, Solanum commersonii.</title>
        <authorList>
            <person name="Cho K."/>
        </authorList>
    </citation>
    <scope>NUCLEOTIDE SEQUENCE [LARGE SCALE GENOMIC DNA]</scope>
    <source>
        <strain evidence="1">LZ3.2</strain>
        <tissue evidence="1">Leaf</tissue>
    </source>
</reference>
<evidence type="ECO:0008006" key="3">
    <source>
        <dbReference type="Google" id="ProtNLM"/>
    </source>
</evidence>
<dbReference type="EMBL" id="JACXVP010000008">
    <property type="protein sequence ID" value="KAG5589706.1"/>
    <property type="molecule type" value="Genomic_DNA"/>
</dbReference>
<protein>
    <recommendedName>
        <fullName evidence="3">Serine-threonine/tyrosine-protein kinase catalytic domain-containing protein</fullName>
    </recommendedName>
</protein>
<accession>A0A9J5XPG9</accession>
<comment type="caution">
    <text evidence="1">The sequence shown here is derived from an EMBL/GenBank/DDBJ whole genome shotgun (WGS) entry which is preliminary data.</text>
</comment>
<gene>
    <name evidence="1" type="ORF">H5410_040220</name>
</gene>
<evidence type="ECO:0000313" key="1">
    <source>
        <dbReference type="EMBL" id="KAG5589706.1"/>
    </source>
</evidence>
<sequence>MSRLIEECWNPDSFIRPTFSEIIVRLNKIVANCSKHGWLKDTLKLPWDHTLDEFLDAGYRVKQTTLTMDKA</sequence>
<name>A0A9J5XPG9_SOLCO</name>
<dbReference type="Proteomes" id="UP000824120">
    <property type="component" value="Chromosome 8"/>
</dbReference>
<dbReference type="OrthoDB" id="4062651at2759"/>
<proteinExistence type="predicted"/>
<keyword evidence="2" id="KW-1185">Reference proteome</keyword>